<accession>E9HBK4</accession>
<dbReference type="KEGG" id="dpx:DAPPUDRAFT_327732"/>
<evidence type="ECO:0000256" key="7">
    <source>
        <dbReference type="ARBA" id="ARBA00022838"/>
    </source>
</evidence>
<evidence type="ECO:0000313" key="15">
    <source>
        <dbReference type="Proteomes" id="UP000000305"/>
    </source>
</evidence>
<keyword evidence="9" id="KW-0539">Nucleus</keyword>
<dbReference type="InterPro" id="IPR005549">
    <property type="entry name" value="Kinetochore_Nuf2_N"/>
</dbReference>
<evidence type="ECO:0000256" key="2">
    <source>
        <dbReference type="ARBA" id="ARBA00004629"/>
    </source>
</evidence>
<keyword evidence="4" id="KW-0158">Chromosome</keyword>
<organism evidence="14 15">
    <name type="scientific">Daphnia pulex</name>
    <name type="common">Water flea</name>
    <dbReference type="NCBI Taxonomy" id="6669"/>
    <lineage>
        <taxon>Eukaryota</taxon>
        <taxon>Metazoa</taxon>
        <taxon>Ecdysozoa</taxon>
        <taxon>Arthropoda</taxon>
        <taxon>Crustacea</taxon>
        <taxon>Branchiopoda</taxon>
        <taxon>Diplostraca</taxon>
        <taxon>Cladocera</taxon>
        <taxon>Anomopoda</taxon>
        <taxon>Daphniidae</taxon>
        <taxon>Daphnia</taxon>
    </lineage>
</organism>
<keyword evidence="8 12" id="KW-0175">Coiled coil</keyword>
<sequence length="440" mass="51607">MESKDEEIVRIVNCINSCWPEYPFTYADIRKPTGEKFRDVLSKFLQGFLGCNYQYPAINMHKFSSNPEMFAHMEGNLSLFRTVNSILKELGYHNFKYGDMIKPTSNTVKDVLVGLVNFLAYFEAEEATKEEVEAEIQKLKQQTVQYEKRLPEDEKYLSKCQQNDEEKKIQVTELRQVLVSRKEKFMKIEAHVKKMEGDVDNLTKRINNINTSLEKAVVTLKQVDQEKEKATEAVVEDPEALEAELLASQDEKEAMETDFSSIKNRLPALEQQIQDRTLQFQEHKETHQRLAQVKARESKLKLEWHTAEADYRRVDDEKQLLENNVKTDMNLIESKKRMLVECEQKVQYLREQLEKTRSDVKQCLSEDDCRKAQMEARIIATENEISRLRQDLKLSQKVLDEGAAVLEAIYIKHQRDMEQMILKHDQIFEDLETSMKKCFP</sequence>
<dbReference type="AlphaFoldDB" id="E9HBK4"/>
<name>E9HBK4_DAPPU</name>
<feature type="coiled-coil region" evidence="12">
    <location>
        <begin position="332"/>
        <end position="391"/>
    </location>
</feature>
<evidence type="ECO:0000256" key="6">
    <source>
        <dbReference type="ARBA" id="ARBA00022776"/>
    </source>
</evidence>
<keyword evidence="15" id="KW-1185">Reference proteome</keyword>
<reference evidence="14 15" key="1">
    <citation type="journal article" date="2011" name="Science">
        <title>The ecoresponsive genome of Daphnia pulex.</title>
        <authorList>
            <person name="Colbourne J.K."/>
            <person name="Pfrender M.E."/>
            <person name="Gilbert D."/>
            <person name="Thomas W.K."/>
            <person name="Tucker A."/>
            <person name="Oakley T.H."/>
            <person name="Tokishita S."/>
            <person name="Aerts A."/>
            <person name="Arnold G.J."/>
            <person name="Basu M.K."/>
            <person name="Bauer D.J."/>
            <person name="Caceres C.E."/>
            <person name="Carmel L."/>
            <person name="Casola C."/>
            <person name="Choi J.H."/>
            <person name="Detter J.C."/>
            <person name="Dong Q."/>
            <person name="Dusheyko S."/>
            <person name="Eads B.D."/>
            <person name="Frohlich T."/>
            <person name="Geiler-Samerotte K.A."/>
            <person name="Gerlach D."/>
            <person name="Hatcher P."/>
            <person name="Jogdeo S."/>
            <person name="Krijgsveld J."/>
            <person name="Kriventseva E.V."/>
            <person name="Kultz D."/>
            <person name="Laforsch C."/>
            <person name="Lindquist E."/>
            <person name="Lopez J."/>
            <person name="Manak J.R."/>
            <person name="Muller J."/>
            <person name="Pangilinan J."/>
            <person name="Patwardhan R.P."/>
            <person name="Pitluck S."/>
            <person name="Pritham E.J."/>
            <person name="Rechtsteiner A."/>
            <person name="Rho M."/>
            <person name="Rogozin I.B."/>
            <person name="Sakarya O."/>
            <person name="Salamov A."/>
            <person name="Schaack S."/>
            <person name="Shapiro H."/>
            <person name="Shiga Y."/>
            <person name="Skalitzky C."/>
            <person name="Smith Z."/>
            <person name="Souvorov A."/>
            <person name="Sung W."/>
            <person name="Tang Z."/>
            <person name="Tsuchiya D."/>
            <person name="Tu H."/>
            <person name="Vos H."/>
            <person name="Wang M."/>
            <person name="Wolf Y.I."/>
            <person name="Yamagata H."/>
            <person name="Yamada T."/>
            <person name="Ye Y."/>
            <person name="Shaw J.R."/>
            <person name="Andrews J."/>
            <person name="Crease T.J."/>
            <person name="Tang H."/>
            <person name="Lucas S.M."/>
            <person name="Robertson H.M."/>
            <person name="Bork P."/>
            <person name="Koonin E.V."/>
            <person name="Zdobnov E.M."/>
            <person name="Grigoriev I.V."/>
            <person name="Lynch M."/>
            <person name="Boore J.L."/>
        </authorList>
    </citation>
    <scope>NUCLEOTIDE SEQUENCE [LARGE SCALE GENOMIC DNA]</scope>
</reference>
<protein>
    <recommendedName>
        <fullName evidence="13">Kinetochore protein Nuf2 N-terminal domain-containing protein</fullName>
    </recommendedName>
</protein>
<dbReference type="GO" id="GO:0051301">
    <property type="term" value="P:cell division"/>
    <property type="evidence" value="ECO:0007669"/>
    <property type="project" value="UniProtKB-KW"/>
</dbReference>
<evidence type="ECO:0000256" key="3">
    <source>
        <dbReference type="ARBA" id="ARBA00005498"/>
    </source>
</evidence>
<gene>
    <name evidence="14" type="ORF">DAPPUDRAFT_327732</name>
</gene>
<dbReference type="InterPro" id="IPR038275">
    <property type="entry name" value="Nuf2_N_sf"/>
</dbReference>
<evidence type="ECO:0000256" key="4">
    <source>
        <dbReference type="ARBA" id="ARBA00022454"/>
    </source>
</evidence>
<dbReference type="OMA" id="QFDVAPF"/>
<dbReference type="GO" id="GO:0051315">
    <property type="term" value="P:attachment of mitotic spindle microtubules to kinetochore"/>
    <property type="evidence" value="ECO:0000318"/>
    <property type="project" value="GO_Central"/>
</dbReference>
<evidence type="ECO:0000256" key="5">
    <source>
        <dbReference type="ARBA" id="ARBA00022618"/>
    </source>
</evidence>
<dbReference type="Pfam" id="PF03800">
    <property type="entry name" value="Nuf2"/>
    <property type="match status" value="1"/>
</dbReference>
<evidence type="ECO:0000256" key="8">
    <source>
        <dbReference type="ARBA" id="ARBA00023054"/>
    </source>
</evidence>
<comment type="similarity">
    <text evidence="3">Belongs to the NUF2 family.</text>
</comment>
<dbReference type="OrthoDB" id="8194677at2759"/>
<keyword evidence="6" id="KW-0498">Mitosis</keyword>
<dbReference type="Proteomes" id="UP000000305">
    <property type="component" value="Unassembled WGS sequence"/>
</dbReference>
<dbReference type="HOGENOM" id="CLU_622981_0_0_1"/>
<evidence type="ECO:0000256" key="12">
    <source>
        <dbReference type="SAM" id="Coils"/>
    </source>
</evidence>
<proteinExistence type="inferred from homology"/>
<dbReference type="FunCoup" id="E9HBK4">
    <property type="interactions" value="6"/>
</dbReference>
<evidence type="ECO:0000259" key="13">
    <source>
        <dbReference type="Pfam" id="PF03800"/>
    </source>
</evidence>
<dbReference type="Gene3D" id="1.10.418.60">
    <property type="entry name" value="Ncd80 complex, Nuf2 subunit"/>
    <property type="match status" value="1"/>
</dbReference>
<evidence type="ECO:0000313" key="14">
    <source>
        <dbReference type="EMBL" id="EFX70857.1"/>
    </source>
</evidence>
<keyword evidence="11" id="KW-0137">Centromere</keyword>
<keyword evidence="5" id="KW-0132">Cell division</keyword>
<keyword evidence="7" id="KW-0995">Kinetochore</keyword>
<keyword evidence="10" id="KW-0131">Cell cycle</keyword>
<feature type="domain" description="Kinetochore protein Nuf2 N-terminal" evidence="13">
    <location>
        <begin position="10"/>
        <end position="131"/>
    </location>
</feature>
<dbReference type="PANTHER" id="PTHR21650:SF2">
    <property type="entry name" value="KINETOCHORE PROTEIN NUF2"/>
    <property type="match status" value="1"/>
</dbReference>
<dbReference type="GO" id="GO:0044877">
    <property type="term" value="F:protein-containing complex binding"/>
    <property type="evidence" value="ECO:0000318"/>
    <property type="project" value="GO_Central"/>
</dbReference>
<evidence type="ECO:0000256" key="11">
    <source>
        <dbReference type="ARBA" id="ARBA00023328"/>
    </source>
</evidence>
<feature type="coiled-coil region" evidence="12">
    <location>
        <begin position="122"/>
        <end position="149"/>
    </location>
</feature>
<feature type="coiled-coil region" evidence="12">
    <location>
        <begin position="192"/>
        <end position="272"/>
    </location>
</feature>
<comment type="subcellular location">
    <subcellularLocation>
        <location evidence="2">Chromosome</location>
        <location evidence="2">Centromere</location>
        <location evidence="2">Kinetochore</location>
    </subcellularLocation>
    <subcellularLocation>
        <location evidence="1">Nucleus</location>
    </subcellularLocation>
</comment>
<dbReference type="EMBL" id="GL732616">
    <property type="protein sequence ID" value="EFX70857.1"/>
    <property type="molecule type" value="Genomic_DNA"/>
</dbReference>
<dbReference type="GO" id="GO:0051383">
    <property type="term" value="P:kinetochore organization"/>
    <property type="evidence" value="ECO:0000318"/>
    <property type="project" value="GO_Central"/>
</dbReference>
<dbReference type="PANTHER" id="PTHR21650">
    <property type="entry name" value="MEMBRALIN/KINETOCHORE PROTEIN NUF2"/>
    <property type="match status" value="1"/>
</dbReference>
<evidence type="ECO:0000256" key="9">
    <source>
        <dbReference type="ARBA" id="ARBA00023242"/>
    </source>
</evidence>
<dbReference type="GO" id="GO:0031262">
    <property type="term" value="C:Ndc80 complex"/>
    <property type="evidence" value="ECO:0000318"/>
    <property type="project" value="GO_Central"/>
</dbReference>
<evidence type="ECO:0000256" key="1">
    <source>
        <dbReference type="ARBA" id="ARBA00004123"/>
    </source>
</evidence>
<dbReference type="GO" id="GO:0045132">
    <property type="term" value="P:meiotic chromosome segregation"/>
    <property type="evidence" value="ECO:0000318"/>
    <property type="project" value="GO_Central"/>
</dbReference>
<dbReference type="STRING" id="6669.E9HBK4"/>
<dbReference type="GO" id="GO:0005634">
    <property type="term" value="C:nucleus"/>
    <property type="evidence" value="ECO:0007669"/>
    <property type="project" value="UniProtKB-SubCell"/>
</dbReference>
<dbReference type="InParanoid" id="E9HBK4"/>
<dbReference type="GO" id="GO:0007052">
    <property type="term" value="P:mitotic spindle organization"/>
    <property type="evidence" value="ECO:0000318"/>
    <property type="project" value="GO_Central"/>
</dbReference>
<evidence type="ECO:0000256" key="10">
    <source>
        <dbReference type="ARBA" id="ARBA00023306"/>
    </source>
</evidence>